<protein>
    <submittedName>
        <fullName evidence="1">DUF6233 domain-containing protein</fullName>
    </submittedName>
</protein>
<dbReference type="EMBL" id="JBGOSP010000018">
    <property type="protein sequence ID" value="MFA3840556.1"/>
    <property type="molecule type" value="Genomic_DNA"/>
</dbReference>
<comment type="caution">
    <text evidence="1">The sequence shown here is derived from an EMBL/GenBank/DDBJ whole genome shotgun (WGS) entry which is preliminary data.</text>
</comment>
<proteinExistence type="predicted"/>
<dbReference type="Proteomes" id="UP001571476">
    <property type="component" value="Unassembled WGS sequence"/>
</dbReference>
<reference evidence="1 2" key="1">
    <citation type="submission" date="2024-08" db="EMBL/GenBank/DDBJ databases">
        <title>Genome sequence of Streptomyces aureus CACIA-1.46HGO.</title>
        <authorList>
            <person name="Evangelista-Martinez Z."/>
        </authorList>
    </citation>
    <scope>NUCLEOTIDE SEQUENCE [LARGE SCALE GENOMIC DNA]</scope>
    <source>
        <strain evidence="1 2">CACIA-1.46HGO</strain>
    </source>
</reference>
<keyword evidence="2" id="KW-1185">Reference proteome</keyword>
<sequence length="111" mass="12465">MNDSPVPRLDMLRFARRIAVQQVEQIDRWIASEERREAERRHGEQAGPPAPDWLIEMGLGGRDPVYVHVGGCHMAGKRSRGVERDQALRAVTEGVDACPHCRPDTELGLLD</sequence>
<dbReference type="RefSeq" id="WP_372565095.1">
    <property type="nucleotide sequence ID" value="NZ_JBGOSP010000018.1"/>
</dbReference>
<evidence type="ECO:0000313" key="1">
    <source>
        <dbReference type="EMBL" id="MFA3840556.1"/>
    </source>
</evidence>
<evidence type="ECO:0000313" key="2">
    <source>
        <dbReference type="Proteomes" id="UP001571476"/>
    </source>
</evidence>
<accession>A0ABV4STL1</accession>
<dbReference type="InterPro" id="IPR046200">
    <property type="entry name" value="DUF6233"/>
</dbReference>
<dbReference type="Pfam" id="PF19746">
    <property type="entry name" value="DUF6233"/>
    <property type="match status" value="1"/>
</dbReference>
<organism evidence="1 2">
    <name type="scientific">Streptomyces aureus</name>
    <dbReference type="NCBI Taxonomy" id="193461"/>
    <lineage>
        <taxon>Bacteria</taxon>
        <taxon>Bacillati</taxon>
        <taxon>Actinomycetota</taxon>
        <taxon>Actinomycetes</taxon>
        <taxon>Kitasatosporales</taxon>
        <taxon>Streptomycetaceae</taxon>
        <taxon>Streptomyces</taxon>
    </lineage>
</organism>
<gene>
    <name evidence="1" type="ORF">ACEG43_30945</name>
</gene>
<name>A0ABV4STL1_9ACTN</name>